<feature type="region of interest" description="Disordered" evidence="1">
    <location>
        <begin position="286"/>
        <end position="321"/>
    </location>
</feature>
<evidence type="ECO:0000259" key="2">
    <source>
        <dbReference type="Pfam" id="PF03732"/>
    </source>
</evidence>
<name>A0ABM3QXX7_SPIOL</name>
<sequence>MGSRFTFSDMKNPLFLHLSDGPLSISVTKLQGAADYRAWRRSFEIQLSSKRKLGFVNGTVISSNEEEVNATHWDTCNDLVTCWLHANVSDSIKNSILFIKNAHEAWKLLEKKFMLSNGSRKYKLNKDLFNLKQNGRNLDEYYIVMSSLWDEIESMNMLPILTTIAQDVSAVMKAIETQKQEAKLFQFLNGLDDIYSPQRSKLLMQSPLPSVESACVVIQQEETQRDMLVHNGGLDGDTSAMYNKGGVNIERTGRCTACWIKGHNSERCWTVVGYPKWHYKYNKKVGGKTENRSQSTGKWSGNKRSSSSGMKSANSAQGMNEKDDEIVFSSQQLEKLVKLIPSSAVSALNAMKHSDTDDELDNVFSGMITCLNARCDEWIMESCVSNHMIGTLNMLTNVRKAPSNLTINLPTGASAMITHNRDITLPNGLEMTNVLYVPRSNTI</sequence>
<dbReference type="PANTHER" id="PTHR37610">
    <property type="entry name" value="CCHC-TYPE DOMAIN-CONTAINING PROTEIN"/>
    <property type="match status" value="1"/>
</dbReference>
<dbReference type="InterPro" id="IPR005162">
    <property type="entry name" value="Retrotrans_gag_dom"/>
</dbReference>
<dbReference type="Pfam" id="PF03732">
    <property type="entry name" value="Retrotrans_gag"/>
    <property type="match status" value="1"/>
</dbReference>
<dbReference type="PANTHER" id="PTHR37610:SF6">
    <property type="entry name" value="GAG-POLYPEPTIDE OF LTR COPIA-TYPE-RELATED"/>
    <property type="match status" value="1"/>
</dbReference>
<reference evidence="4" key="1">
    <citation type="journal article" date="2021" name="Nat. Commun.">
        <title>Genomic analyses provide insights into spinach domestication and the genetic basis of agronomic traits.</title>
        <authorList>
            <person name="Cai X."/>
            <person name="Sun X."/>
            <person name="Xu C."/>
            <person name="Sun H."/>
            <person name="Wang X."/>
            <person name="Ge C."/>
            <person name="Zhang Z."/>
            <person name="Wang Q."/>
            <person name="Fei Z."/>
            <person name="Jiao C."/>
            <person name="Wang Q."/>
        </authorList>
    </citation>
    <scope>NUCLEOTIDE SEQUENCE [LARGE SCALE GENOMIC DNA]</scope>
    <source>
        <strain evidence="4">cv. Varoflay</strain>
    </source>
</reference>
<dbReference type="RefSeq" id="XP_056688219.1">
    <property type="nucleotide sequence ID" value="XM_056832241.1"/>
</dbReference>
<dbReference type="GeneID" id="130463186"/>
<evidence type="ECO:0000313" key="4">
    <source>
        <dbReference type="Proteomes" id="UP000813463"/>
    </source>
</evidence>
<accession>A0ABM3QXX7</accession>
<keyword evidence="4" id="KW-1185">Reference proteome</keyword>
<dbReference type="Pfam" id="PF14244">
    <property type="entry name" value="Retrotran_gag_3"/>
    <property type="match status" value="1"/>
</dbReference>
<dbReference type="Proteomes" id="UP000813463">
    <property type="component" value="Chromosome 6"/>
</dbReference>
<reference evidence="5" key="2">
    <citation type="submission" date="2025-08" db="UniProtKB">
        <authorList>
            <consortium name="RefSeq"/>
        </authorList>
    </citation>
    <scope>IDENTIFICATION</scope>
    <source>
        <tissue evidence="5">Leaf</tissue>
    </source>
</reference>
<evidence type="ECO:0000313" key="5">
    <source>
        <dbReference type="RefSeq" id="XP_056688219.1"/>
    </source>
</evidence>
<dbReference type="InterPro" id="IPR029472">
    <property type="entry name" value="Copia-like_N"/>
</dbReference>
<evidence type="ECO:0000259" key="3">
    <source>
        <dbReference type="Pfam" id="PF14244"/>
    </source>
</evidence>
<gene>
    <name evidence="5" type="primary">LOC130463186</name>
</gene>
<proteinExistence type="predicted"/>
<protein>
    <recommendedName>
        <fullName evidence="6">Retrotransposon Copia-like N-terminal domain-containing protein</fullName>
    </recommendedName>
</protein>
<evidence type="ECO:0000256" key="1">
    <source>
        <dbReference type="SAM" id="MobiDB-lite"/>
    </source>
</evidence>
<evidence type="ECO:0008006" key="6">
    <source>
        <dbReference type="Google" id="ProtNLM"/>
    </source>
</evidence>
<feature type="domain" description="Retrotransposon Copia-like N-terminal" evidence="3">
    <location>
        <begin position="20"/>
        <end position="60"/>
    </location>
</feature>
<organism evidence="4 5">
    <name type="scientific">Spinacia oleracea</name>
    <name type="common">Spinach</name>
    <dbReference type="NCBI Taxonomy" id="3562"/>
    <lineage>
        <taxon>Eukaryota</taxon>
        <taxon>Viridiplantae</taxon>
        <taxon>Streptophyta</taxon>
        <taxon>Embryophyta</taxon>
        <taxon>Tracheophyta</taxon>
        <taxon>Spermatophyta</taxon>
        <taxon>Magnoliopsida</taxon>
        <taxon>eudicotyledons</taxon>
        <taxon>Gunneridae</taxon>
        <taxon>Pentapetalae</taxon>
        <taxon>Caryophyllales</taxon>
        <taxon>Chenopodiaceae</taxon>
        <taxon>Chenopodioideae</taxon>
        <taxon>Anserineae</taxon>
        <taxon>Spinacia</taxon>
    </lineage>
</organism>
<feature type="compositionally biased region" description="Low complexity" evidence="1">
    <location>
        <begin position="300"/>
        <end position="316"/>
    </location>
</feature>
<feature type="domain" description="Retrotransposon gag" evidence="2">
    <location>
        <begin position="83"/>
        <end position="192"/>
    </location>
</feature>